<dbReference type="PANTHER" id="PTHR34979:SF1">
    <property type="entry name" value="INNER MEMBRANE PROTEIN YGAZ"/>
    <property type="match status" value="1"/>
</dbReference>
<keyword evidence="10" id="KW-1185">Reference proteome</keyword>
<evidence type="ECO:0000256" key="1">
    <source>
        <dbReference type="ARBA" id="ARBA00004651"/>
    </source>
</evidence>
<feature type="transmembrane region" description="Helical" evidence="8">
    <location>
        <begin position="51"/>
        <end position="70"/>
    </location>
</feature>
<comment type="subcellular location">
    <subcellularLocation>
        <location evidence="1">Cell membrane</location>
        <topology evidence="1">Multi-pass membrane protein</topology>
    </subcellularLocation>
</comment>
<dbReference type="AlphaFoldDB" id="A0A7S8HER3"/>
<dbReference type="GO" id="GO:0005886">
    <property type="term" value="C:plasma membrane"/>
    <property type="evidence" value="ECO:0007669"/>
    <property type="project" value="UniProtKB-SubCell"/>
</dbReference>
<dbReference type="KEGG" id="mcui:G8O30_03100"/>
<dbReference type="GO" id="GO:1903785">
    <property type="term" value="P:L-valine transmembrane transport"/>
    <property type="evidence" value="ECO:0007669"/>
    <property type="project" value="TreeGrafter"/>
</dbReference>
<feature type="transmembrane region" description="Helical" evidence="8">
    <location>
        <begin position="139"/>
        <end position="161"/>
    </location>
</feature>
<feature type="transmembrane region" description="Helical" evidence="8">
    <location>
        <begin position="76"/>
        <end position="96"/>
    </location>
</feature>
<keyword evidence="4" id="KW-1003">Cell membrane</keyword>
<evidence type="ECO:0000256" key="6">
    <source>
        <dbReference type="ARBA" id="ARBA00022989"/>
    </source>
</evidence>
<dbReference type="PANTHER" id="PTHR34979">
    <property type="entry name" value="INNER MEMBRANE PROTEIN YGAZ"/>
    <property type="match status" value="1"/>
</dbReference>
<feature type="transmembrane region" description="Helical" evidence="8">
    <location>
        <begin position="195"/>
        <end position="214"/>
    </location>
</feature>
<evidence type="ECO:0000256" key="8">
    <source>
        <dbReference type="SAM" id="Phobius"/>
    </source>
</evidence>
<evidence type="ECO:0000313" key="10">
    <source>
        <dbReference type="Proteomes" id="UP000593626"/>
    </source>
</evidence>
<proteinExistence type="inferred from homology"/>
<feature type="transmembrane region" description="Helical" evidence="8">
    <location>
        <begin position="220"/>
        <end position="238"/>
    </location>
</feature>
<keyword evidence="5 8" id="KW-0812">Transmembrane</keyword>
<evidence type="ECO:0000256" key="7">
    <source>
        <dbReference type="ARBA" id="ARBA00023136"/>
    </source>
</evidence>
<feature type="transmembrane region" description="Helical" evidence="8">
    <location>
        <begin position="167"/>
        <end position="186"/>
    </location>
</feature>
<dbReference type="Proteomes" id="UP000593626">
    <property type="component" value="Chromosome"/>
</dbReference>
<evidence type="ECO:0000256" key="4">
    <source>
        <dbReference type="ARBA" id="ARBA00022475"/>
    </source>
</evidence>
<evidence type="ECO:0000256" key="3">
    <source>
        <dbReference type="ARBA" id="ARBA00022448"/>
    </source>
</evidence>
<dbReference type="Pfam" id="PF03591">
    <property type="entry name" value="AzlC"/>
    <property type="match status" value="1"/>
</dbReference>
<dbReference type="InterPro" id="IPR011606">
    <property type="entry name" value="Brnchd-chn_aa_trnsp_permease"/>
</dbReference>
<sequence>MQPSSALDIERANDSGTTFNQGIKAGLPIAMGYMPIALTFGLVAKSTGLEVWEAVFMSLLVFAGASQFIALNLIALSTGVIGIIITTFIVNIRHFLMSASVQAKIDEKSKAKKALLSFGLTDETFSVLSLQPGKVSASFTAGVMLVSYSSWVIFSGVGHAIGASLPTILQESMSIALYAMFVGLLVPSFKTSTKVITLAVTAALINSMLTLSAIVQPGWAIVISTLTSAILVECVAYSRGEGQQ</sequence>
<organism evidence="9 10">
    <name type="scientific">Mangrovibacillus cuniculi</name>
    <dbReference type="NCBI Taxonomy" id="2593652"/>
    <lineage>
        <taxon>Bacteria</taxon>
        <taxon>Bacillati</taxon>
        <taxon>Bacillota</taxon>
        <taxon>Bacilli</taxon>
        <taxon>Bacillales</taxon>
        <taxon>Bacillaceae</taxon>
        <taxon>Mangrovibacillus</taxon>
    </lineage>
</organism>
<protein>
    <submittedName>
        <fullName evidence="9">AzlC family ABC transporter permease</fullName>
    </submittedName>
</protein>
<evidence type="ECO:0000256" key="2">
    <source>
        <dbReference type="ARBA" id="ARBA00010735"/>
    </source>
</evidence>
<gene>
    <name evidence="9" type="ORF">G8O30_03100</name>
</gene>
<name>A0A7S8HER3_9BACI</name>
<accession>A0A7S8HER3</accession>
<dbReference type="EMBL" id="CP049742">
    <property type="protein sequence ID" value="QPC46013.1"/>
    <property type="molecule type" value="Genomic_DNA"/>
</dbReference>
<evidence type="ECO:0000256" key="5">
    <source>
        <dbReference type="ARBA" id="ARBA00022692"/>
    </source>
</evidence>
<keyword evidence="6 8" id="KW-1133">Transmembrane helix</keyword>
<reference evidence="9 10" key="1">
    <citation type="submission" date="2019-07" db="EMBL/GenBank/DDBJ databases">
        <title>Genome sequence of 2 isolates from Red Sea Mangroves.</title>
        <authorList>
            <person name="Sefrji F."/>
            <person name="Michoud G."/>
            <person name="Merlino G."/>
            <person name="Daffonchio D."/>
        </authorList>
    </citation>
    <scope>NUCLEOTIDE SEQUENCE [LARGE SCALE GENOMIC DNA]</scope>
    <source>
        <strain evidence="9 10">R1DC41</strain>
    </source>
</reference>
<evidence type="ECO:0000313" key="9">
    <source>
        <dbReference type="EMBL" id="QPC46013.1"/>
    </source>
</evidence>
<keyword evidence="3" id="KW-0813">Transport</keyword>
<keyword evidence="7 8" id="KW-0472">Membrane</keyword>
<dbReference type="RefSeq" id="WP_239673535.1">
    <property type="nucleotide sequence ID" value="NZ_CP049742.1"/>
</dbReference>
<feature type="transmembrane region" description="Helical" evidence="8">
    <location>
        <begin position="25"/>
        <end position="44"/>
    </location>
</feature>
<comment type="similarity">
    <text evidence="2">Belongs to the AzlC family.</text>
</comment>